<name>A0A540LX39_MALBA</name>
<gene>
    <name evidence="2" type="ORF">C1H46_023355</name>
</gene>
<dbReference type="Proteomes" id="UP000315295">
    <property type="component" value="Unassembled WGS sequence"/>
</dbReference>
<comment type="caution">
    <text evidence="2">The sequence shown here is derived from an EMBL/GenBank/DDBJ whole genome shotgun (WGS) entry which is preliminary data.</text>
</comment>
<feature type="compositionally biased region" description="Polar residues" evidence="1">
    <location>
        <begin position="63"/>
        <end position="77"/>
    </location>
</feature>
<dbReference type="AlphaFoldDB" id="A0A540LX39"/>
<evidence type="ECO:0000313" key="2">
    <source>
        <dbReference type="EMBL" id="TQD91071.1"/>
    </source>
</evidence>
<feature type="compositionally biased region" description="Polar residues" evidence="1">
    <location>
        <begin position="25"/>
        <end position="35"/>
    </location>
</feature>
<reference evidence="2 3" key="1">
    <citation type="journal article" date="2019" name="G3 (Bethesda)">
        <title>Sequencing of a Wild Apple (Malus baccata) Genome Unravels the Differences Between Cultivated and Wild Apple Species Regarding Disease Resistance and Cold Tolerance.</title>
        <authorList>
            <person name="Chen X."/>
        </authorList>
    </citation>
    <scope>NUCLEOTIDE SEQUENCE [LARGE SCALE GENOMIC DNA]</scope>
    <source>
        <strain evidence="3">cv. Shandingzi</strain>
        <tissue evidence="2">Leaves</tissue>
    </source>
</reference>
<evidence type="ECO:0000256" key="1">
    <source>
        <dbReference type="SAM" id="MobiDB-lite"/>
    </source>
</evidence>
<evidence type="ECO:0000313" key="3">
    <source>
        <dbReference type="Proteomes" id="UP000315295"/>
    </source>
</evidence>
<proteinExistence type="predicted"/>
<feature type="region of interest" description="Disordered" evidence="1">
    <location>
        <begin position="25"/>
        <end position="77"/>
    </location>
</feature>
<keyword evidence="3" id="KW-1185">Reference proteome</keyword>
<accession>A0A540LX39</accession>
<organism evidence="2 3">
    <name type="scientific">Malus baccata</name>
    <name type="common">Siberian crab apple</name>
    <name type="synonym">Pyrus baccata</name>
    <dbReference type="NCBI Taxonomy" id="106549"/>
    <lineage>
        <taxon>Eukaryota</taxon>
        <taxon>Viridiplantae</taxon>
        <taxon>Streptophyta</taxon>
        <taxon>Embryophyta</taxon>
        <taxon>Tracheophyta</taxon>
        <taxon>Spermatophyta</taxon>
        <taxon>Magnoliopsida</taxon>
        <taxon>eudicotyledons</taxon>
        <taxon>Gunneridae</taxon>
        <taxon>Pentapetalae</taxon>
        <taxon>rosids</taxon>
        <taxon>fabids</taxon>
        <taxon>Rosales</taxon>
        <taxon>Rosaceae</taxon>
        <taxon>Amygdaloideae</taxon>
        <taxon>Maleae</taxon>
        <taxon>Malus</taxon>
    </lineage>
</organism>
<sequence>MFRNLITCGAVDTNDAVVVMLNRANKTSNKSTSRQDSIKADHRISKRVHKSEGRSTGVFGTCRNPQELPQQPRSASR</sequence>
<protein>
    <submittedName>
        <fullName evidence="2">Uncharacterized protein</fullName>
    </submittedName>
</protein>
<dbReference type="EMBL" id="VIEB01000433">
    <property type="protein sequence ID" value="TQD91071.1"/>
    <property type="molecule type" value="Genomic_DNA"/>
</dbReference>